<evidence type="ECO:0000313" key="3">
    <source>
        <dbReference type="Proteomes" id="UP000465361"/>
    </source>
</evidence>
<name>A0A7I9Y3J1_9MYCO</name>
<evidence type="ECO:0000313" key="2">
    <source>
        <dbReference type="EMBL" id="GFG76584.1"/>
    </source>
</evidence>
<organism evidence="2 3">
    <name type="scientific">Mycobacterium botniense</name>
    <dbReference type="NCBI Taxonomy" id="84962"/>
    <lineage>
        <taxon>Bacteria</taxon>
        <taxon>Bacillati</taxon>
        <taxon>Actinomycetota</taxon>
        <taxon>Actinomycetes</taxon>
        <taxon>Mycobacteriales</taxon>
        <taxon>Mycobacteriaceae</taxon>
        <taxon>Mycobacterium</taxon>
    </lineage>
</organism>
<dbReference type="EMBL" id="BLKW01000004">
    <property type="protein sequence ID" value="GFG76584.1"/>
    <property type="molecule type" value="Genomic_DNA"/>
</dbReference>
<dbReference type="AlphaFoldDB" id="A0A7I9Y3J1"/>
<reference evidence="2 3" key="1">
    <citation type="journal article" date="2019" name="Emerg. Microbes Infect.">
        <title>Comprehensive subspecies identification of 175 nontuberculous mycobacteria species based on 7547 genomic profiles.</title>
        <authorList>
            <person name="Matsumoto Y."/>
            <person name="Kinjo T."/>
            <person name="Motooka D."/>
            <person name="Nabeya D."/>
            <person name="Jung N."/>
            <person name="Uechi K."/>
            <person name="Horii T."/>
            <person name="Iida T."/>
            <person name="Fujita J."/>
            <person name="Nakamura S."/>
        </authorList>
    </citation>
    <scope>NUCLEOTIDE SEQUENCE [LARGE SCALE GENOMIC DNA]</scope>
    <source>
        <strain evidence="2 3">JCM 17322</strain>
    </source>
</reference>
<feature type="region of interest" description="Disordered" evidence="1">
    <location>
        <begin position="1"/>
        <end position="52"/>
    </location>
</feature>
<feature type="compositionally biased region" description="Basic and acidic residues" evidence="1">
    <location>
        <begin position="29"/>
        <end position="41"/>
    </location>
</feature>
<gene>
    <name evidence="2" type="ORF">MBOT_39490</name>
</gene>
<sequence>MLGDLAGSHRSGLAFDADEGYTVGAGDSTKAHPPEPNDNRPRSGAGHQLNPRLPVPASIVITKIASSVPCRMLRGIP</sequence>
<dbReference type="Proteomes" id="UP000465361">
    <property type="component" value="Unassembled WGS sequence"/>
</dbReference>
<proteinExistence type="predicted"/>
<accession>A0A7I9Y3J1</accession>
<protein>
    <submittedName>
        <fullName evidence="2">Uncharacterized protein</fullName>
    </submittedName>
</protein>
<keyword evidence="3" id="KW-1185">Reference proteome</keyword>
<evidence type="ECO:0000256" key="1">
    <source>
        <dbReference type="SAM" id="MobiDB-lite"/>
    </source>
</evidence>
<comment type="caution">
    <text evidence="2">The sequence shown here is derived from an EMBL/GenBank/DDBJ whole genome shotgun (WGS) entry which is preliminary data.</text>
</comment>